<organism evidence="2 3">
    <name type="scientific">Dactylosporangium sucinum</name>
    <dbReference type="NCBI Taxonomy" id="1424081"/>
    <lineage>
        <taxon>Bacteria</taxon>
        <taxon>Bacillati</taxon>
        <taxon>Actinomycetota</taxon>
        <taxon>Actinomycetes</taxon>
        <taxon>Micromonosporales</taxon>
        <taxon>Micromonosporaceae</taxon>
        <taxon>Dactylosporangium</taxon>
    </lineage>
</organism>
<feature type="transmembrane region" description="Helical" evidence="1">
    <location>
        <begin position="85"/>
        <end position="104"/>
    </location>
</feature>
<comment type="caution">
    <text evidence="2">The sequence shown here is derived from an EMBL/GenBank/DDBJ whole genome shotgun (WGS) entry which is preliminary data.</text>
</comment>
<keyword evidence="1" id="KW-0472">Membrane</keyword>
<reference evidence="2" key="2">
    <citation type="submission" date="2020-09" db="EMBL/GenBank/DDBJ databases">
        <authorList>
            <person name="Sun Q."/>
            <person name="Ohkuma M."/>
        </authorList>
    </citation>
    <scope>NUCLEOTIDE SEQUENCE</scope>
    <source>
        <strain evidence="2">JCM 19831</strain>
    </source>
</reference>
<feature type="transmembrane region" description="Helical" evidence="1">
    <location>
        <begin position="58"/>
        <end position="78"/>
    </location>
</feature>
<dbReference type="AlphaFoldDB" id="A0A917X783"/>
<keyword evidence="3" id="KW-1185">Reference proteome</keyword>
<evidence type="ECO:0000313" key="2">
    <source>
        <dbReference type="EMBL" id="GGM85806.1"/>
    </source>
</evidence>
<reference evidence="2" key="1">
    <citation type="journal article" date="2014" name="Int. J. Syst. Evol. Microbiol.">
        <title>Complete genome sequence of Corynebacterium casei LMG S-19264T (=DSM 44701T), isolated from a smear-ripened cheese.</title>
        <authorList>
            <consortium name="US DOE Joint Genome Institute (JGI-PGF)"/>
            <person name="Walter F."/>
            <person name="Albersmeier A."/>
            <person name="Kalinowski J."/>
            <person name="Ruckert C."/>
        </authorList>
    </citation>
    <scope>NUCLEOTIDE SEQUENCE</scope>
    <source>
        <strain evidence="2">JCM 19831</strain>
    </source>
</reference>
<gene>
    <name evidence="2" type="ORF">GCM10007977_104540</name>
</gene>
<name>A0A917X783_9ACTN</name>
<sequence>MSRVALVRVLDPDSGPATAATHRCVWGALAATVAWVALNMSGVAHAQVAAAVVGLLTVLPWLGPLLGVLLAATLAGLVQQPFAPLFGLATAAFMTLVGVSAQHLPGWLGPLSPPALGAAVLFGAGLAGVPGGLTALLTASTLSTILQRIDGTR</sequence>
<evidence type="ECO:0000256" key="1">
    <source>
        <dbReference type="SAM" id="Phobius"/>
    </source>
</evidence>
<feature type="transmembrane region" description="Helical" evidence="1">
    <location>
        <begin position="116"/>
        <end position="139"/>
    </location>
</feature>
<accession>A0A917X783</accession>
<dbReference type="EMBL" id="BMPI01000103">
    <property type="protein sequence ID" value="GGM85806.1"/>
    <property type="molecule type" value="Genomic_DNA"/>
</dbReference>
<protein>
    <submittedName>
        <fullName evidence="2">Uncharacterized protein</fullName>
    </submittedName>
</protein>
<keyword evidence="1" id="KW-1133">Transmembrane helix</keyword>
<evidence type="ECO:0000313" key="3">
    <source>
        <dbReference type="Proteomes" id="UP000642070"/>
    </source>
</evidence>
<dbReference type="Proteomes" id="UP000642070">
    <property type="component" value="Unassembled WGS sequence"/>
</dbReference>
<proteinExistence type="predicted"/>
<dbReference type="RefSeq" id="WP_190257594.1">
    <property type="nucleotide sequence ID" value="NZ_JBHMED010000060.1"/>
</dbReference>
<keyword evidence="1" id="KW-0812">Transmembrane</keyword>
<feature type="transmembrane region" description="Helical" evidence="1">
    <location>
        <begin position="20"/>
        <end position="38"/>
    </location>
</feature>